<dbReference type="SUPFAM" id="SSF52540">
    <property type="entry name" value="P-loop containing nucleoside triphosphate hydrolases"/>
    <property type="match status" value="1"/>
</dbReference>
<dbReference type="GO" id="GO:0046404">
    <property type="term" value="F:ATP-dependent polydeoxyribonucleotide 5'-hydroxyl-kinase activity"/>
    <property type="evidence" value="ECO:0007669"/>
    <property type="project" value="TreeGrafter"/>
</dbReference>
<dbReference type="Proteomes" id="UP001412239">
    <property type="component" value="Unassembled WGS sequence"/>
</dbReference>
<dbReference type="Pfam" id="PF08645">
    <property type="entry name" value="PNK3P"/>
    <property type="match status" value="1"/>
</dbReference>
<dbReference type="PANTHER" id="PTHR12083">
    <property type="entry name" value="BIFUNCTIONAL POLYNUCLEOTIDE PHOSPHATASE/KINASE"/>
    <property type="match status" value="1"/>
</dbReference>
<dbReference type="Gene3D" id="3.40.50.1000">
    <property type="entry name" value="HAD superfamily/HAD-like"/>
    <property type="match status" value="1"/>
</dbReference>
<reference evidence="2" key="1">
    <citation type="submission" date="2015-10" db="EMBL/GenBank/DDBJ databases">
        <authorList>
            <person name="Regsiter A."/>
            <person name="william w."/>
        </authorList>
    </citation>
    <scope>NUCLEOTIDE SEQUENCE</scope>
    <source>
        <strain evidence="2">Montdore</strain>
    </source>
</reference>
<proteinExistence type="predicted"/>
<dbReference type="CDD" id="cd01625">
    <property type="entry name" value="HAD_PNP"/>
    <property type="match status" value="1"/>
</dbReference>
<dbReference type="EMBL" id="LN890956">
    <property type="protein sequence ID" value="CUS14699.1"/>
    <property type="molecule type" value="Genomic_DNA"/>
</dbReference>
<dbReference type="NCBIfam" id="TIGR01662">
    <property type="entry name" value="HAD-SF-IIIA"/>
    <property type="match status" value="1"/>
</dbReference>
<dbReference type="InterPro" id="IPR036412">
    <property type="entry name" value="HAD-like_sf"/>
</dbReference>
<dbReference type="InterPro" id="IPR013954">
    <property type="entry name" value="PNK3P"/>
</dbReference>
<evidence type="ECO:0008006" key="4">
    <source>
        <dbReference type="Google" id="ProtNLM"/>
    </source>
</evidence>
<evidence type="ECO:0000313" key="3">
    <source>
        <dbReference type="Proteomes" id="UP001412239"/>
    </source>
</evidence>
<dbReference type="NCBIfam" id="TIGR01664">
    <property type="entry name" value="DNA-3'-Pase"/>
    <property type="match status" value="1"/>
</dbReference>
<dbReference type="GO" id="GO:0006281">
    <property type="term" value="P:DNA repair"/>
    <property type="evidence" value="ECO:0007669"/>
    <property type="project" value="TreeGrafter"/>
</dbReference>
<evidence type="ECO:0000313" key="2">
    <source>
        <dbReference type="EMBL" id="CUS14699.1"/>
    </source>
</evidence>
<organism evidence="2 3">
    <name type="scientific">Tuber aestivum</name>
    <name type="common">summer truffle</name>
    <dbReference type="NCBI Taxonomy" id="59557"/>
    <lineage>
        <taxon>Eukaryota</taxon>
        <taxon>Fungi</taxon>
        <taxon>Dikarya</taxon>
        <taxon>Ascomycota</taxon>
        <taxon>Pezizomycotina</taxon>
        <taxon>Pezizomycetes</taxon>
        <taxon>Pezizales</taxon>
        <taxon>Tuberaceae</taxon>
        <taxon>Tuber</taxon>
    </lineage>
</organism>
<feature type="region of interest" description="Disordered" evidence="1">
    <location>
        <begin position="55"/>
        <end position="88"/>
    </location>
</feature>
<dbReference type="SUPFAM" id="SSF56784">
    <property type="entry name" value="HAD-like"/>
    <property type="match status" value="1"/>
</dbReference>
<sequence>MRLHTNASTTLFPGLPTSLLLHHHHHHHHLPLNPNSYCRHLGNHHRRVFTSSFSSTYVPNMPAGSPKRRRSADGSSAPPAKRKVQSTTTQATVVNFFKPASKKEPEHTTWKVVDDTLLIGTYLNRASPNKTRPTAPDEKRRVAGFDLDSTLITTESGNVFAKTATDWKWWNSCVPDTLRKLHDDGYVIVIFTNQASLKQPKKESANLAKFKLKVAAILDSLDVPLTVYAATANDRYRKPRVGMWEEMVDDYDLDAHGVDLDASYLVGDAAGRDGDHSDSDRHWAANIGIGFRTPEEFFLGEMPKPMAHRFDPSKYIKSETQALVNGGYRKAFTKSSKQEIVLFVGSPGAGKSTFYRRNLESLGFERVNQDVLKSKDKCLKVADSLLEDGKSVTVDNTNPDATTRAAWVSLAKKHKVPIRCVHFIARTDLCQHNDAVRAFGGELVNPEKRTILPKIAFTSFASRFAEPQIDEGFQDMTKVEFQWEGGDSELQIWRKYWT</sequence>
<dbReference type="GO" id="GO:0046403">
    <property type="term" value="F:polynucleotide 3'-phosphatase activity"/>
    <property type="evidence" value="ECO:0007669"/>
    <property type="project" value="TreeGrafter"/>
</dbReference>
<accession>A0A292Q4J1</accession>
<dbReference type="GO" id="GO:0003690">
    <property type="term" value="F:double-stranded DNA binding"/>
    <property type="evidence" value="ECO:0007669"/>
    <property type="project" value="TreeGrafter"/>
</dbReference>
<protein>
    <recommendedName>
        <fullName evidence="4">Polynucleotide kinase 3'-phosphatase</fullName>
    </recommendedName>
</protein>
<dbReference type="FunFam" id="3.40.50.300:FF:000737">
    <property type="entry name" value="Bifunctional polynucleotide phosphatase/kinase"/>
    <property type="match status" value="1"/>
</dbReference>
<dbReference type="AlphaFoldDB" id="A0A292Q4J1"/>
<dbReference type="InterPro" id="IPR027417">
    <property type="entry name" value="P-loop_NTPase"/>
</dbReference>
<dbReference type="Gene3D" id="3.40.50.300">
    <property type="entry name" value="P-loop containing nucleotide triphosphate hydrolases"/>
    <property type="match status" value="1"/>
</dbReference>
<dbReference type="InterPro" id="IPR006549">
    <property type="entry name" value="HAD-SF_hydro_IIIA"/>
</dbReference>
<dbReference type="PANTHER" id="PTHR12083:SF9">
    <property type="entry name" value="BIFUNCTIONAL POLYNUCLEOTIDE PHOSPHATASE_KINASE"/>
    <property type="match status" value="1"/>
</dbReference>
<dbReference type="Pfam" id="PF13671">
    <property type="entry name" value="AAA_33"/>
    <property type="match status" value="1"/>
</dbReference>
<evidence type="ECO:0000256" key="1">
    <source>
        <dbReference type="SAM" id="MobiDB-lite"/>
    </source>
</evidence>
<keyword evidence="3" id="KW-1185">Reference proteome</keyword>
<dbReference type="InterPro" id="IPR023214">
    <property type="entry name" value="HAD_sf"/>
</dbReference>
<gene>
    <name evidence="2" type="ORF">GSTUAT00001224001</name>
</gene>
<name>A0A292Q4J1_9PEZI</name>
<dbReference type="InterPro" id="IPR006551">
    <property type="entry name" value="Polynucleotide_phosphatase"/>
</dbReference>